<dbReference type="RefSeq" id="WP_072980516.1">
    <property type="nucleotide sequence ID" value="NZ_FQXT01000002.1"/>
</dbReference>
<dbReference type="EMBL" id="FQXT01000002">
    <property type="protein sequence ID" value="SHH73352.1"/>
    <property type="molecule type" value="Genomic_DNA"/>
</dbReference>
<name>A0A1M5VDK1_9FLAO</name>
<reference evidence="2 5" key="3">
    <citation type="submission" date="2018-07" db="EMBL/GenBank/DDBJ databases">
        <title>Leeuwenhoekiella genomics.</title>
        <authorList>
            <person name="Tahon G."/>
            <person name="Willems A."/>
        </authorList>
    </citation>
    <scope>NUCLEOTIDE SEQUENCE [LARGE SCALE GENOMIC DNA]</scope>
    <source>
        <strain evidence="2 5">LMG 24856</strain>
    </source>
</reference>
<proteinExistence type="predicted"/>
<dbReference type="AlphaFoldDB" id="A0A1M5VDK1"/>
<dbReference type="OrthoDB" id="1446823at2"/>
<gene>
    <name evidence="2" type="ORF">DSM01_9</name>
    <name evidence="3" type="ORF">SAMN04487999_0717</name>
</gene>
<feature type="chain" id="PRO_5013246045" evidence="1">
    <location>
        <begin position="20"/>
        <end position="120"/>
    </location>
</feature>
<dbReference type="STRING" id="573501.SAMN04487999_0717"/>
<evidence type="ECO:0000313" key="5">
    <source>
        <dbReference type="Proteomes" id="UP000290037"/>
    </source>
</evidence>
<dbReference type="Proteomes" id="UP000290037">
    <property type="component" value="Unassembled WGS sequence"/>
</dbReference>
<organism evidence="3 4">
    <name type="scientific">Leeuwenhoekiella palythoae</name>
    <dbReference type="NCBI Taxonomy" id="573501"/>
    <lineage>
        <taxon>Bacteria</taxon>
        <taxon>Pseudomonadati</taxon>
        <taxon>Bacteroidota</taxon>
        <taxon>Flavobacteriia</taxon>
        <taxon>Flavobacteriales</taxon>
        <taxon>Flavobacteriaceae</taxon>
        <taxon>Leeuwenhoekiella</taxon>
    </lineage>
</organism>
<sequence>MRTLFLIAALALGTVSVQAQETCETPKVKAGDVLKIAEPAHSSYDHFNFPKSNFIIKRGGIANYRALINQEVEVTDVTMKNGCIAKVDVKLANGKKFFNTVNTVSVDFKEALAAGELRLK</sequence>
<evidence type="ECO:0000313" key="4">
    <source>
        <dbReference type="Proteomes" id="UP000184240"/>
    </source>
</evidence>
<reference evidence="3" key="2">
    <citation type="submission" date="2016-11" db="EMBL/GenBank/DDBJ databases">
        <authorList>
            <person name="Jaros S."/>
            <person name="Januszkiewicz K."/>
            <person name="Wedrychowicz H."/>
        </authorList>
    </citation>
    <scope>NUCLEOTIDE SEQUENCE [LARGE SCALE GENOMIC DNA]</scope>
    <source>
        <strain evidence="3">DSM 19859</strain>
    </source>
</reference>
<feature type="signal peptide" evidence="1">
    <location>
        <begin position="1"/>
        <end position="19"/>
    </location>
</feature>
<evidence type="ECO:0000256" key="1">
    <source>
        <dbReference type="SAM" id="SignalP"/>
    </source>
</evidence>
<keyword evidence="1" id="KW-0732">Signal</keyword>
<dbReference type="EMBL" id="QOVN01000001">
    <property type="protein sequence ID" value="RXG30875.1"/>
    <property type="molecule type" value="Genomic_DNA"/>
</dbReference>
<evidence type="ECO:0000313" key="3">
    <source>
        <dbReference type="EMBL" id="SHH73352.1"/>
    </source>
</evidence>
<dbReference type="Proteomes" id="UP000184240">
    <property type="component" value="Unassembled WGS sequence"/>
</dbReference>
<accession>A0A1M5VDK1</accession>
<reference evidence="4" key="1">
    <citation type="submission" date="2016-11" db="EMBL/GenBank/DDBJ databases">
        <authorList>
            <person name="Varghese N."/>
            <person name="Submissions S."/>
        </authorList>
    </citation>
    <scope>NUCLEOTIDE SEQUENCE [LARGE SCALE GENOMIC DNA]</scope>
    <source>
        <strain evidence="4">DSM 19859</strain>
    </source>
</reference>
<protein>
    <submittedName>
        <fullName evidence="3">Uncharacterized protein</fullName>
    </submittedName>
</protein>
<evidence type="ECO:0000313" key="2">
    <source>
        <dbReference type="EMBL" id="RXG30875.1"/>
    </source>
</evidence>
<keyword evidence="5" id="KW-1185">Reference proteome</keyword>